<evidence type="ECO:0000313" key="1">
    <source>
        <dbReference type="EMBL" id="KAH0757632.1"/>
    </source>
</evidence>
<reference evidence="1 2" key="1">
    <citation type="journal article" date="2021" name="bioRxiv">
        <title>Chromosome-scale and haplotype-resolved genome assembly of a tetraploid potato cultivar.</title>
        <authorList>
            <person name="Sun H."/>
            <person name="Jiao W.-B."/>
            <person name="Krause K."/>
            <person name="Campoy J.A."/>
            <person name="Goel M."/>
            <person name="Folz-Donahue K."/>
            <person name="Kukat C."/>
            <person name="Huettel B."/>
            <person name="Schneeberger K."/>
        </authorList>
    </citation>
    <scope>NUCLEOTIDE SEQUENCE [LARGE SCALE GENOMIC DNA]</scope>
    <source>
        <strain evidence="1">SolTubOtavaFocal</strain>
        <tissue evidence="1">Leaves</tissue>
    </source>
</reference>
<comment type="caution">
    <text evidence="1">The sequence shown here is derived from an EMBL/GenBank/DDBJ whole genome shotgun (WGS) entry which is preliminary data.</text>
</comment>
<gene>
    <name evidence="1" type="ORF">KY290_021125</name>
</gene>
<proteinExistence type="predicted"/>
<dbReference type="Proteomes" id="UP000826656">
    <property type="component" value="Unassembled WGS sequence"/>
</dbReference>
<accession>A0ABQ7V0N1</accession>
<name>A0ABQ7V0N1_SOLTU</name>
<dbReference type="EMBL" id="JAIVGD010000015">
    <property type="protein sequence ID" value="KAH0757632.1"/>
    <property type="molecule type" value="Genomic_DNA"/>
</dbReference>
<keyword evidence="2" id="KW-1185">Reference proteome</keyword>
<sequence length="221" mass="25289">MNHALISLFNFHNRNEICVPVIDNGRSTKILFFEELLQAKLESQGNKITTSDRIGSIHDPKLTVRQNFTSYWMTWNKLKDNVQMPRHNNMSWIRNSGLQDGKHVALTMLQTLVEVFHRVGYGLHLSLPLSCVLPMLSRSVSEYHANYETLGELNHVNNGIIAAFNMISVPRILWPMGHLEKLQVFSYHSHVQREVNYAASLNKAWNEALEFSHKGLAGACH</sequence>
<evidence type="ECO:0000313" key="2">
    <source>
        <dbReference type="Proteomes" id="UP000826656"/>
    </source>
</evidence>
<organism evidence="1 2">
    <name type="scientific">Solanum tuberosum</name>
    <name type="common">Potato</name>
    <dbReference type="NCBI Taxonomy" id="4113"/>
    <lineage>
        <taxon>Eukaryota</taxon>
        <taxon>Viridiplantae</taxon>
        <taxon>Streptophyta</taxon>
        <taxon>Embryophyta</taxon>
        <taxon>Tracheophyta</taxon>
        <taxon>Spermatophyta</taxon>
        <taxon>Magnoliopsida</taxon>
        <taxon>eudicotyledons</taxon>
        <taxon>Gunneridae</taxon>
        <taxon>Pentapetalae</taxon>
        <taxon>asterids</taxon>
        <taxon>lamiids</taxon>
        <taxon>Solanales</taxon>
        <taxon>Solanaceae</taxon>
        <taxon>Solanoideae</taxon>
        <taxon>Solaneae</taxon>
        <taxon>Solanum</taxon>
    </lineage>
</organism>
<protein>
    <submittedName>
        <fullName evidence="1">Uncharacterized protein</fullName>
    </submittedName>
</protein>